<gene>
    <name evidence="5" type="ORF">A2660_01480</name>
</gene>
<evidence type="ECO:0000256" key="2">
    <source>
        <dbReference type="ARBA" id="ARBA00022884"/>
    </source>
</evidence>
<keyword evidence="2 3" id="KW-0694">RNA-binding</keyword>
<dbReference type="Proteomes" id="UP000176233">
    <property type="component" value="Unassembled WGS sequence"/>
</dbReference>
<dbReference type="Gene3D" id="2.40.50.140">
    <property type="entry name" value="Nucleic acid-binding proteins"/>
    <property type="match status" value="1"/>
</dbReference>
<dbReference type="InterPro" id="IPR002547">
    <property type="entry name" value="tRNA-bd_dom"/>
</dbReference>
<evidence type="ECO:0000256" key="3">
    <source>
        <dbReference type="PROSITE-ProRule" id="PRU00209"/>
    </source>
</evidence>
<keyword evidence="1 3" id="KW-0820">tRNA-binding</keyword>
<evidence type="ECO:0000313" key="6">
    <source>
        <dbReference type="Proteomes" id="UP000176233"/>
    </source>
</evidence>
<feature type="domain" description="TRNA-binding" evidence="4">
    <location>
        <begin position="13"/>
        <end position="132"/>
    </location>
</feature>
<evidence type="ECO:0000259" key="4">
    <source>
        <dbReference type="PROSITE" id="PS50886"/>
    </source>
</evidence>
<comment type="caution">
    <text evidence="5">The sequence shown here is derived from an EMBL/GenBank/DDBJ whole genome shotgun (WGS) entry which is preliminary data.</text>
</comment>
<dbReference type="Pfam" id="PF01588">
    <property type="entry name" value="tRNA_bind"/>
    <property type="match status" value="1"/>
</dbReference>
<dbReference type="InterPro" id="IPR033714">
    <property type="entry name" value="tRNA_bind_bactPheRS"/>
</dbReference>
<dbReference type="GO" id="GO:0000049">
    <property type="term" value="F:tRNA binding"/>
    <property type="evidence" value="ECO:0007669"/>
    <property type="project" value="UniProtKB-UniRule"/>
</dbReference>
<dbReference type="PROSITE" id="PS50886">
    <property type="entry name" value="TRBD"/>
    <property type="match status" value="1"/>
</dbReference>
<proteinExistence type="predicted"/>
<dbReference type="SUPFAM" id="SSF50249">
    <property type="entry name" value="Nucleic acid-binding proteins"/>
    <property type="match status" value="1"/>
</dbReference>
<reference evidence="5 6" key="1">
    <citation type="journal article" date="2016" name="Nat. Commun.">
        <title>Thousands of microbial genomes shed light on interconnected biogeochemical processes in an aquifer system.</title>
        <authorList>
            <person name="Anantharaman K."/>
            <person name="Brown C.T."/>
            <person name="Hug L.A."/>
            <person name="Sharon I."/>
            <person name="Castelle C.J."/>
            <person name="Probst A.J."/>
            <person name="Thomas B.C."/>
            <person name="Singh A."/>
            <person name="Wilkins M.J."/>
            <person name="Karaoz U."/>
            <person name="Brodie E.L."/>
            <person name="Williams K.H."/>
            <person name="Hubbard S.S."/>
            <person name="Banfield J.F."/>
        </authorList>
    </citation>
    <scope>NUCLEOTIDE SEQUENCE [LARGE SCALE GENOMIC DNA]</scope>
</reference>
<dbReference type="AlphaFoldDB" id="A0A1F5NSN1"/>
<organism evidence="5 6">
    <name type="scientific">Candidatus Doudnabacteria bacterium RIFCSPHIGHO2_01_FULL_45_18</name>
    <dbReference type="NCBI Taxonomy" id="1817823"/>
    <lineage>
        <taxon>Bacteria</taxon>
        <taxon>Candidatus Doudnaibacteriota</taxon>
    </lineage>
</organism>
<evidence type="ECO:0000313" key="5">
    <source>
        <dbReference type="EMBL" id="OGE80681.1"/>
    </source>
</evidence>
<protein>
    <recommendedName>
        <fullName evidence="4">tRNA-binding domain-containing protein</fullName>
    </recommendedName>
</protein>
<evidence type="ECO:0000256" key="1">
    <source>
        <dbReference type="ARBA" id="ARBA00022555"/>
    </source>
</evidence>
<dbReference type="EMBL" id="MFEJ01000001">
    <property type="protein sequence ID" value="OGE80681.1"/>
    <property type="molecule type" value="Genomic_DNA"/>
</dbReference>
<dbReference type="InterPro" id="IPR012340">
    <property type="entry name" value="NA-bd_OB-fold"/>
</dbReference>
<sequence length="137" mass="15061">MVYNWFKQLFATPQKFDKIIVAKVTKVEKHPNADRLRIVELTDGMNTIAPVVCGAWNFEAGALVALALPGAIIPQNIHSETHEPFVLQKATIRGIESQGMLCAAFELGLASKSDKPEIMLLKDSAKLGSNFTPDLIR</sequence>
<accession>A0A1F5NSN1</accession>
<dbReference type="CDD" id="cd02796">
    <property type="entry name" value="tRNA_bind_bactPheRS"/>
    <property type="match status" value="1"/>
</dbReference>
<name>A0A1F5NSN1_9BACT</name>